<evidence type="ECO:0000313" key="1">
    <source>
        <dbReference type="EMBL" id="KAI3765433.1"/>
    </source>
</evidence>
<gene>
    <name evidence="1" type="ORF">L2E82_15466</name>
</gene>
<accession>A0ACB9F3F6</accession>
<reference evidence="2" key="1">
    <citation type="journal article" date="2022" name="Mol. Ecol. Resour.">
        <title>The genomes of chicory, endive, great burdock and yacon provide insights into Asteraceae palaeo-polyploidization history and plant inulin production.</title>
        <authorList>
            <person name="Fan W."/>
            <person name="Wang S."/>
            <person name="Wang H."/>
            <person name="Wang A."/>
            <person name="Jiang F."/>
            <person name="Liu H."/>
            <person name="Zhao H."/>
            <person name="Xu D."/>
            <person name="Zhang Y."/>
        </authorList>
    </citation>
    <scope>NUCLEOTIDE SEQUENCE [LARGE SCALE GENOMIC DNA]</scope>
    <source>
        <strain evidence="2">cv. Punajuju</strain>
    </source>
</reference>
<comment type="caution">
    <text evidence="1">The sequence shown here is derived from an EMBL/GenBank/DDBJ whole genome shotgun (WGS) entry which is preliminary data.</text>
</comment>
<dbReference type="Proteomes" id="UP001055811">
    <property type="component" value="Linkage Group LG03"/>
</dbReference>
<dbReference type="EMBL" id="CM042011">
    <property type="protein sequence ID" value="KAI3765433.1"/>
    <property type="molecule type" value="Genomic_DNA"/>
</dbReference>
<name>A0ACB9F3F6_CICIN</name>
<reference evidence="1 2" key="2">
    <citation type="journal article" date="2022" name="Mol. Ecol. Resour.">
        <title>The genomes of chicory, endive, great burdock and yacon provide insights into Asteraceae paleo-polyploidization history and plant inulin production.</title>
        <authorList>
            <person name="Fan W."/>
            <person name="Wang S."/>
            <person name="Wang H."/>
            <person name="Wang A."/>
            <person name="Jiang F."/>
            <person name="Liu H."/>
            <person name="Zhao H."/>
            <person name="Xu D."/>
            <person name="Zhang Y."/>
        </authorList>
    </citation>
    <scope>NUCLEOTIDE SEQUENCE [LARGE SCALE GENOMIC DNA]</scope>
    <source>
        <strain evidence="2">cv. Punajuju</strain>
        <tissue evidence="1">Leaves</tissue>
    </source>
</reference>
<evidence type="ECO:0000313" key="2">
    <source>
        <dbReference type="Proteomes" id="UP001055811"/>
    </source>
</evidence>
<protein>
    <submittedName>
        <fullName evidence="1">Uncharacterized protein</fullName>
    </submittedName>
</protein>
<proteinExistence type="predicted"/>
<keyword evidence="2" id="KW-1185">Reference proteome</keyword>
<sequence length="74" mass="8504">MYLQNIWLIESSLGVKQLIPNEALSIEDEIERTLRGIVYMALGFVPWASRKKGYSDSQNRPKGLDFVNSLKDFL</sequence>
<organism evidence="1 2">
    <name type="scientific">Cichorium intybus</name>
    <name type="common">Chicory</name>
    <dbReference type="NCBI Taxonomy" id="13427"/>
    <lineage>
        <taxon>Eukaryota</taxon>
        <taxon>Viridiplantae</taxon>
        <taxon>Streptophyta</taxon>
        <taxon>Embryophyta</taxon>
        <taxon>Tracheophyta</taxon>
        <taxon>Spermatophyta</taxon>
        <taxon>Magnoliopsida</taxon>
        <taxon>eudicotyledons</taxon>
        <taxon>Gunneridae</taxon>
        <taxon>Pentapetalae</taxon>
        <taxon>asterids</taxon>
        <taxon>campanulids</taxon>
        <taxon>Asterales</taxon>
        <taxon>Asteraceae</taxon>
        <taxon>Cichorioideae</taxon>
        <taxon>Cichorieae</taxon>
        <taxon>Cichoriinae</taxon>
        <taxon>Cichorium</taxon>
    </lineage>
</organism>